<protein>
    <recommendedName>
        <fullName evidence="2">histidine kinase</fullName>
        <ecNumber evidence="2">2.7.13.3</ecNumber>
    </recommendedName>
</protein>
<dbReference type="Proteomes" id="UP000322080">
    <property type="component" value="Unassembled WGS sequence"/>
</dbReference>
<feature type="domain" description="HTH cro/C1-type" evidence="3">
    <location>
        <begin position="11"/>
        <end position="65"/>
    </location>
</feature>
<proteinExistence type="predicted"/>
<accession>A0A5D0RNQ0</accession>
<keyword evidence="5" id="KW-1185">Reference proteome</keyword>
<comment type="caution">
    <text evidence="4">The sequence shown here is derived from an EMBL/GenBank/DDBJ whole genome shotgun (WGS) entry which is preliminary data.</text>
</comment>
<dbReference type="InterPro" id="IPR010982">
    <property type="entry name" value="Lambda_DNA-bd_dom_sf"/>
</dbReference>
<dbReference type="AlphaFoldDB" id="A0A5D0RNQ0"/>
<dbReference type="Gene3D" id="1.10.260.40">
    <property type="entry name" value="lambda repressor-like DNA-binding domains"/>
    <property type="match status" value="1"/>
</dbReference>
<reference evidence="4 5" key="1">
    <citation type="submission" date="2019-08" db="EMBL/GenBank/DDBJ databases">
        <title>Identification of a novel species of the genus Boseongicola.</title>
        <authorList>
            <person name="Zhang X.-Q."/>
        </authorList>
    </citation>
    <scope>NUCLEOTIDE SEQUENCE [LARGE SCALE GENOMIC DNA]</scope>
    <source>
        <strain evidence="4 5">HY14</strain>
    </source>
</reference>
<dbReference type="EMBL" id="VSIY01000004">
    <property type="protein sequence ID" value="TYB82495.1"/>
    <property type="molecule type" value="Genomic_DNA"/>
</dbReference>
<dbReference type="InterPro" id="IPR003661">
    <property type="entry name" value="HisK_dim/P_dom"/>
</dbReference>
<evidence type="ECO:0000256" key="2">
    <source>
        <dbReference type="ARBA" id="ARBA00012438"/>
    </source>
</evidence>
<name>A0A5D0RNQ0_9RHOB</name>
<evidence type="ECO:0000256" key="1">
    <source>
        <dbReference type="ARBA" id="ARBA00000085"/>
    </source>
</evidence>
<comment type="catalytic activity">
    <reaction evidence="1">
        <text>ATP + protein L-histidine = ADP + protein N-phospho-L-histidine.</text>
        <dbReference type="EC" id="2.7.13.3"/>
    </reaction>
</comment>
<dbReference type="CDD" id="cd00082">
    <property type="entry name" value="HisKA"/>
    <property type="match status" value="1"/>
</dbReference>
<organism evidence="4 5">
    <name type="scientific">Maritimibacter fusiformis</name>
    <dbReference type="NCBI Taxonomy" id="2603819"/>
    <lineage>
        <taxon>Bacteria</taxon>
        <taxon>Pseudomonadati</taxon>
        <taxon>Pseudomonadota</taxon>
        <taxon>Alphaproteobacteria</taxon>
        <taxon>Rhodobacterales</taxon>
        <taxon>Roseobacteraceae</taxon>
        <taxon>Maritimibacter</taxon>
    </lineage>
</organism>
<dbReference type="EC" id="2.7.13.3" evidence="2"/>
<evidence type="ECO:0000259" key="3">
    <source>
        <dbReference type="PROSITE" id="PS50943"/>
    </source>
</evidence>
<sequence>MAVSGLTGSRIRERRSAIGLRQADLARAVGISPAYLNLIEHNRRRIGGKLLVDLARELSVEPTQLSEGAEAAVLSQLRDAAARLSGAAAGQAAPELDRAEELVGRLPGWAGLVNAQARRISELERLVETLSDRLTHDPQLAASLHEMLSSVTAIRSAASILTETRDIDPDWQARFLRNVREESQRLSDSAEGLVAYLDTGGDMTERPLSPADELAAFIEAAGYHFAPLEEPRGGEAEIEALLETADTLRDPGAIAMARDMLGRYLADARAMQAGPFATSRTATDDPGRLAEAFGVGPDAVLRRIASLTGADSGLVACDGSGTLTLRKPIAGFSLPRFGAACPLWPLYRALVRPSQPVSALVEMPGRVGRRFLCHAICMPRATTGFSAPMVFEATMLILPAPDAGGPADPVGSTCRICPREGCAARREPSIMGDQG</sequence>
<dbReference type="GO" id="GO:0003677">
    <property type="term" value="F:DNA binding"/>
    <property type="evidence" value="ECO:0007669"/>
    <property type="project" value="InterPro"/>
</dbReference>
<dbReference type="Pfam" id="PF09856">
    <property type="entry name" value="ScfRs"/>
    <property type="match status" value="1"/>
</dbReference>
<dbReference type="GO" id="GO:0000155">
    <property type="term" value="F:phosphorelay sensor kinase activity"/>
    <property type="evidence" value="ECO:0007669"/>
    <property type="project" value="InterPro"/>
</dbReference>
<dbReference type="PROSITE" id="PS50943">
    <property type="entry name" value="HTH_CROC1"/>
    <property type="match status" value="1"/>
</dbReference>
<dbReference type="InterPro" id="IPR001387">
    <property type="entry name" value="Cro/C1-type_HTH"/>
</dbReference>
<dbReference type="SUPFAM" id="SSF47413">
    <property type="entry name" value="lambda repressor-like DNA-binding domains"/>
    <property type="match status" value="1"/>
</dbReference>
<dbReference type="Pfam" id="PF01381">
    <property type="entry name" value="HTH_3"/>
    <property type="match status" value="1"/>
</dbReference>
<gene>
    <name evidence="4" type="ORF">FVF75_07210</name>
</gene>
<dbReference type="InterPro" id="IPR018653">
    <property type="entry name" value="ScfR_C"/>
</dbReference>
<evidence type="ECO:0000313" key="5">
    <source>
        <dbReference type="Proteomes" id="UP000322080"/>
    </source>
</evidence>
<dbReference type="RefSeq" id="WP_148377258.1">
    <property type="nucleotide sequence ID" value="NZ_VSIY01000004.1"/>
</dbReference>
<evidence type="ECO:0000313" key="4">
    <source>
        <dbReference type="EMBL" id="TYB82495.1"/>
    </source>
</evidence>
<dbReference type="CDD" id="cd00093">
    <property type="entry name" value="HTH_XRE"/>
    <property type="match status" value="1"/>
</dbReference>
<dbReference type="SMART" id="SM00530">
    <property type="entry name" value="HTH_XRE"/>
    <property type="match status" value="1"/>
</dbReference>